<dbReference type="PANTHER" id="PTHR33783:SF4">
    <property type="entry name" value="VQ MOTIF-CONTAINING PROTEIN 9"/>
    <property type="match status" value="1"/>
</dbReference>
<protein>
    <recommendedName>
        <fullName evidence="4">VQ domain-containing protein</fullName>
    </recommendedName>
</protein>
<gene>
    <name evidence="2" type="ORF">LLUT_LOCUS16601</name>
</gene>
<accession>A0AAV1X2T0</accession>
<feature type="compositionally biased region" description="Low complexity" evidence="1">
    <location>
        <begin position="8"/>
        <end position="36"/>
    </location>
</feature>
<dbReference type="PANTHER" id="PTHR33783">
    <property type="entry name" value="PROTEIN HAIKU1"/>
    <property type="match status" value="1"/>
</dbReference>
<proteinExistence type="predicted"/>
<feature type="compositionally biased region" description="Polar residues" evidence="1">
    <location>
        <begin position="43"/>
        <end position="62"/>
    </location>
</feature>
<feature type="region of interest" description="Disordered" evidence="1">
    <location>
        <begin position="106"/>
        <end position="126"/>
    </location>
</feature>
<comment type="caution">
    <text evidence="2">The sequence shown here is derived from an EMBL/GenBank/DDBJ whole genome shotgun (WGS) entry which is preliminary data.</text>
</comment>
<dbReference type="EMBL" id="CAXHTB010000011">
    <property type="protein sequence ID" value="CAL0315541.1"/>
    <property type="molecule type" value="Genomic_DNA"/>
</dbReference>
<name>A0AAV1X2T0_LUPLU</name>
<reference evidence="2 3" key="1">
    <citation type="submission" date="2024-03" db="EMBL/GenBank/DDBJ databases">
        <authorList>
            <person name="Martinez-Hernandez J."/>
        </authorList>
    </citation>
    <scope>NUCLEOTIDE SEQUENCE [LARGE SCALE GENOMIC DNA]</scope>
</reference>
<dbReference type="InterPro" id="IPR039612">
    <property type="entry name" value="VQ_5/9/14"/>
</dbReference>
<evidence type="ECO:0000313" key="3">
    <source>
        <dbReference type="Proteomes" id="UP001497480"/>
    </source>
</evidence>
<sequence>MDNKSYQPSPLLTTITPTSRSVGSNSNTPRSNNSPNLRKMNKHSNNISKPITKNASNNNNPKPITKNHSFDYKHMLTQVETPLSPSVYRVTKSEFKDFVQKVTSCTPNITAPPPPINKPKPTSTRLQSIRPPPLMPIHNRQSLPLDTAFVNPTHLVNNMNPINPIMGSINNVNNVVVAPPPLSPLPPLPIVDVGVESPITSYLRFLNESMMSSSMPILPQGILFSPRAE</sequence>
<keyword evidence="3" id="KW-1185">Reference proteome</keyword>
<organism evidence="2 3">
    <name type="scientific">Lupinus luteus</name>
    <name type="common">European yellow lupine</name>
    <dbReference type="NCBI Taxonomy" id="3873"/>
    <lineage>
        <taxon>Eukaryota</taxon>
        <taxon>Viridiplantae</taxon>
        <taxon>Streptophyta</taxon>
        <taxon>Embryophyta</taxon>
        <taxon>Tracheophyta</taxon>
        <taxon>Spermatophyta</taxon>
        <taxon>Magnoliopsida</taxon>
        <taxon>eudicotyledons</taxon>
        <taxon>Gunneridae</taxon>
        <taxon>Pentapetalae</taxon>
        <taxon>rosids</taxon>
        <taxon>fabids</taxon>
        <taxon>Fabales</taxon>
        <taxon>Fabaceae</taxon>
        <taxon>Papilionoideae</taxon>
        <taxon>50 kb inversion clade</taxon>
        <taxon>genistoids sensu lato</taxon>
        <taxon>core genistoids</taxon>
        <taxon>Genisteae</taxon>
        <taxon>Lupinus</taxon>
    </lineage>
</organism>
<dbReference type="AlphaFoldDB" id="A0AAV1X2T0"/>
<evidence type="ECO:0000256" key="1">
    <source>
        <dbReference type="SAM" id="MobiDB-lite"/>
    </source>
</evidence>
<evidence type="ECO:0000313" key="2">
    <source>
        <dbReference type="EMBL" id="CAL0315541.1"/>
    </source>
</evidence>
<evidence type="ECO:0008006" key="4">
    <source>
        <dbReference type="Google" id="ProtNLM"/>
    </source>
</evidence>
<dbReference type="Proteomes" id="UP001497480">
    <property type="component" value="Unassembled WGS sequence"/>
</dbReference>
<feature type="region of interest" description="Disordered" evidence="1">
    <location>
        <begin position="1"/>
        <end position="68"/>
    </location>
</feature>